<keyword evidence="1" id="KW-0812">Transmembrane</keyword>
<reference evidence="3 4" key="1">
    <citation type="submission" date="2023-06" db="EMBL/GenBank/DDBJ databases">
        <title>Roseiconus lacunae JC819 isolated from Gulf of Mannar region, Tamil Nadu.</title>
        <authorList>
            <person name="Pk S."/>
            <person name="Ch S."/>
            <person name="Ch V.R."/>
        </authorList>
    </citation>
    <scope>NUCLEOTIDE SEQUENCE [LARGE SCALE GENOMIC DNA]</scope>
    <source>
        <strain evidence="3 4">JC819</strain>
    </source>
</reference>
<sequence length="410" mass="45511">MRHRHHRNHNKAFTLVELLVVIAIIGILVGLLLPAVQAAREAARRMSCSNNFKQIGLALHNYHSAYKNLPMNRGGTYRTHVHGDNGDFNNRLSLSWMVGILPFLEQQGLWDQISNPLDLNRDGTKRTDGGALPYPAMGPVPWNDNYQPWLTQVPAYRCPSDSTVAAPYRVAFTNYSACAGDAYFEQHHGGVNDEGVASNNGTWGSEAGSRWARGVFHNRHFTKFRDIRDGLSNTVMCGENIVDDRKRRVATVPYRVAEAADMAQPPNTWEQYLDPERPNYWDPSLTNADPGLDEADRHGRGRRWPDGRPQFSQFNTIRPPNSYCVYRGHGDFGYGSASSLHQGGVHILMSDGAVTFITDSIDSGDQNQVPYHDLDPTYGTAGAGRESPYGVWGALGTKDSGETIEEAIGQ</sequence>
<feature type="transmembrane region" description="Helical" evidence="1">
    <location>
        <begin position="12"/>
        <end position="36"/>
    </location>
</feature>
<dbReference type="SUPFAM" id="SSF54523">
    <property type="entry name" value="Pili subunits"/>
    <property type="match status" value="1"/>
</dbReference>
<keyword evidence="4" id="KW-1185">Reference proteome</keyword>
<evidence type="ECO:0000256" key="1">
    <source>
        <dbReference type="SAM" id="Phobius"/>
    </source>
</evidence>
<keyword evidence="1" id="KW-0472">Membrane</keyword>
<evidence type="ECO:0000313" key="4">
    <source>
        <dbReference type="Proteomes" id="UP001239462"/>
    </source>
</evidence>
<name>A0ABT7PGT7_9BACT</name>
<dbReference type="PANTHER" id="PTHR30093">
    <property type="entry name" value="GENERAL SECRETION PATHWAY PROTEIN G"/>
    <property type="match status" value="1"/>
</dbReference>
<dbReference type="NCBIfam" id="TIGR02532">
    <property type="entry name" value="IV_pilin_GFxxxE"/>
    <property type="match status" value="1"/>
</dbReference>
<evidence type="ECO:0000259" key="2">
    <source>
        <dbReference type="Pfam" id="PF07596"/>
    </source>
</evidence>
<feature type="domain" description="DUF1559" evidence="2">
    <location>
        <begin position="37"/>
        <end position="363"/>
    </location>
</feature>
<dbReference type="Proteomes" id="UP001239462">
    <property type="component" value="Unassembled WGS sequence"/>
</dbReference>
<organism evidence="3 4">
    <name type="scientific">Roseiconus lacunae</name>
    <dbReference type="NCBI Taxonomy" id="2605694"/>
    <lineage>
        <taxon>Bacteria</taxon>
        <taxon>Pseudomonadati</taxon>
        <taxon>Planctomycetota</taxon>
        <taxon>Planctomycetia</taxon>
        <taxon>Pirellulales</taxon>
        <taxon>Pirellulaceae</taxon>
        <taxon>Roseiconus</taxon>
    </lineage>
</organism>
<keyword evidence="1" id="KW-1133">Transmembrane helix</keyword>
<protein>
    <submittedName>
        <fullName evidence="3">DUF1559 domain-containing protein</fullName>
    </submittedName>
</protein>
<evidence type="ECO:0000313" key="3">
    <source>
        <dbReference type="EMBL" id="MDM4015717.1"/>
    </source>
</evidence>
<dbReference type="Gene3D" id="3.30.700.10">
    <property type="entry name" value="Glycoprotein, Type 4 Pilin"/>
    <property type="match status" value="1"/>
</dbReference>
<dbReference type="InterPro" id="IPR027558">
    <property type="entry name" value="Pre_pil_HX9DG_C"/>
</dbReference>
<dbReference type="InterPro" id="IPR012902">
    <property type="entry name" value="N_methyl_site"/>
</dbReference>
<dbReference type="RefSeq" id="WP_289163233.1">
    <property type="nucleotide sequence ID" value="NZ_JASZZN010000006.1"/>
</dbReference>
<dbReference type="PANTHER" id="PTHR30093:SF2">
    <property type="entry name" value="TYPE II SECRETION SYSTEM PROTEIN H"/>
    <property type="match status" value="1"/>
</dbReference>
<dbReference type="EMBL" id="JASZZN010000006">
    <property type="protein sequence ID" value="MDM4015717.1"/>
    <property type="molecule type" value="Genomic_DNA"/>
</dbReference>
<dbReference type="InterPro" id="IPR045584">
    <property type="entry name" value="Pilin-like"/>
</dbReference>
<dbReference type="Pfam" id="PF07963">
    <property type="entry name" value="N_methyl"/>
    <property type="match status" value="1"/>
</dbReference>
<dbReference type="NCBIfam" id="TIGR04294">
    <property type="entry name" value="pre_pil_HX9DG"/>
    <property type="match status" value="1"/>
</dbReference>
<dbReference type="InterPro" id="IPR011453">
    <property type="entry name" value="DUF1559"/>
</dbReference>
<gene>
    <name evidence="3" type="ORF">QTN89_09770</name>
</gene>
<proteinExistence type="predicted"/>
<accession>A0ABT7PGT7</accession>
<comment type="caution">
    <text evidence="3">The sequence shown here is derived from an EMBL/GenBank/DDBJ whole genome shotgun (WGS) entry which is preliminary data.</text>
</comment>
<dbReference type="Pfam" id="PF07596">
    <property type="entry name" value="SBP_bac_10"/>
    <property type="match status" value="1"/>
</dbReference>